<dbReference type="RefSeq" id="XP_003847368.1">
    <property type="nucleotide sequence ID" value="XM_003847320.1"/>
</dbReference>
<dbReference type="AlphaFoldDB" id="F9XQY0"/>
<name>F9XQY0_ZYMTI</name>
<evidence type="ECO:0000313" key="2">
    <source>
        <dbReference type="Proteomes" id="UP000008062"/>
    </source>
</evidence>
<dbReference type="InParanoid" id="F9XQY0"/>
<protein>
    <submittedName>
        <fullName evidence="1">Uncharacterized protein</fullName>
    </submittedName>
</protein>
<reference evidence="1 2" key="1">
    <citation type="journal article" date="2011" name="PLoS Genet.">
        <title>Finished genome of the fungal wheat pathogen Mycosphaerella graminicola reveals dispensome structure, chromosome plasticity, and stealth pathogenesis.</title>
        <authorList>
            <person name="Goodwin S.B."/>
            <person name="Ben M'barek S."/>
            <person name="Dhillon B."/>
            <person name="Wittenberg A.H.J."/>
            <person name="Crane C.F."/>
            <person name="Hane J.K."/>
            <person name="Foster A.J."/>
            <person name="Van der Lee T.A.J."/>
            <person name="Grimwood J."/>
            <person name="Aerts A."/>
            <person name="Antoniw J."/>
            <person name="Bailey A."/>
            <person name="Bluhm B."/>
            <person name="Bowler J."/>
            <person name="Bristow J."/>
            <person name="van der Burgt A."/>
            <person name="Canto-Canche B."/>
            <person name="Churchill A.C.L."/>
            <person name="Conde-Ferraez L."/>
            <person name="Cools H.J."/>
            <person name="Coutinho P.M."/>
            <person name="Csukai M."/>
            <person name="Dehal P."/>
            <person name="De Wit P."/>
            <person name="Donzelli B."/>
            <person name="van de Geest H.C."/>
            <person name="van Ham R.C.H.J."/>
            <person name="Hammond-Kosack K.E."/>
            <person name="Henrissat B."/>
            <person name="Kilian A."/>
            <person name="Kobayashi A.K."/>
            <person name="Koopmann E."/>
            <person name="Kourmpetis Y."/>
            <person name="Kuzniar A."/>
            <person name="Lindquist E."/>
            <person name="Lombard V."/>
            <person name="Maliepaard C."/>
            <person name="Martins N."/>
            <person name="Mehrabi R."/>
            <person name="Nap J.P.H."/>
            <person name="Ponomarenko A."/>
            <person name="Rudd J.J."/>
            <person name="Salamov A."/>
            <person name="Schmutz J."/>
            <person name="Schouten H.J."/>
            <person name="Shapiro H."/>
            <person name="Stergiopoulos I."/>
            <person name="Torriani S.F.F."/>
            <person name="Tu H."/>
            <person name="de Vries R.P."/>
            <person name="Waalwijk C."/>
            <person name="Ware S.B."/>
            <person name="Wiebenga A."/>
            <person name="Zwiers L.-H."/>
            <person name="Oliver R.P."/>
            <person name="Grigoriev I.V."/>
            <person name="Kema G.H.J."/>
        </authorList>
    </citation>
    <scope>NUCLEOTIDE SEQUENCE [LARGE SCALE GENOMIC DNA]</scope>
    <source>
        <strain evidence="2">CBS 115943 / IPO323</strain>
    </source>
</reference>
<proteinExistence type="predicted"/>
<dbReference type="KEGG" id="ztr:MYCGRDRAFT_97668"/>
<dbReference type="GeneID" id="13400338"/>
<dbReference type="Proteomes" id="UP000008062">
    <property type="component" value="Chromosome 15"/>
</dbReference>
<dbReference type="EMBL" id="CM001210">
    <property type="protein sequence ID" value="EGP82344.1"/>
    <property type="molecule type" value="Genomic_DNA"/>
</dbReference>
<dbReference type="HOGENOM" id="CLU_915880_0_0_1"/>
<accession>F9XQY0</accession>
<organism evidence="1 2">
    <name type="scientific">Zymoseptoria tritici (strain CBS 115943 / IPO323)</name>
    <name type="common">Speckled leaf blotch fungus</name>
    <name type="synonym">Septoria tritici</name>
    <dbReference type="NCBI Taxonomy" id="336722"/>
    <lineage>
        <taxon>Eukaryota</taxon>
        <taxon>Fungi</taxon>
        <taxon>Dikarya</taxon>
        <taxon>Ascomycota</taxon>
        <taxon>Pezizomycotina</taxon>
        <taxon>Dothideomycetes</taxon>
        <taxon>Dothideomycetidae</taxon>
        <taxon>Mycosphaerellales</taxon>
        <taxon>Mycosphaerellaceae</taxon>
        <taxon>Zymoseptoria</taxon>
    </lineage>
</organism>
<sequence>MDLYTDDYCRSRLAHMADEIARSAGKVEGLADRLRTEVLGGEAKSVPPSLRPALRQPALMPGERLPSPESVVVFRARRLDNLKKVMKMETEVRHEQQAACVRMEDNSKALGSRNNVHQRLFRETQAHAFGNIASAVRALIQPLEQALSESAQVSIRAGHLEEAQRNQDQLDTLVRIADDLANAYGLMSVFSQRGHYAPANVDALPIRALRRRLREEGLFGRTGKARAITKLGLGFRAHYETHNDLVAAAGQCSLDCVKFSDGYQIPGGNRKLVMIEKRSRIPALLYSSLRTSICYASISSLEGG</sequence>
<gene>
    <name evidence="1" type="ORF">MYCGRDRAFT_97668</name>
</gene>
<evidence type="ECO:0000313" key="1">
    <source>
        <dbReference type="EMBL" id="EGP82344.1"/>
    </source>
</evidence>
<keyword evidence="2" id="KW-1185">Reference proteome</keyword>